<gene>
    <name evidence="1" type="ORF">METZ01_LOCUS448916</name>
</gene>
<protein>
    <submittedName>
        <fullName evidence="1">Uncharacterized protein</fullName>
    </submittedName>
</protein>
<feature type="non-terminal residue" evidence="1">
    <location>
        <position position="88"/>
    </location>
</feature>
<accession>A0A382ZKQ9</accession>
<proteinExistence type="predicted"/>
<dbReference type="EMBL" id="UINC01184719">
    <property type="protein sequence ID" value="SVD96062.1"/>
    <property type="molecule type" value="Genomic_DNA"/>
</dbReference>
<dbReference type="InterPro" id="IPR038597">
    <property type="entry name" value="GGGP/HepGP_synthase_sf"/>
</dbReference>
<name>A0A382ZKQ9_9ZZZZ</name>
<dbReference type="AlphaFoldDB" id="A0A382ZKQ9"/>
<evidence type="ECO:0000313" key="1">
    <source>
        <dbReference type="EMBL" id="SVD96062.1"/>
    </source>
</evidence>
<reference evidence="1" key="1">
    <citation type="submission" date="2018-05" db="EMBL/GenBank/DDBJ databases">
        <authorList>
            <person name="Lanie J.A."/>
            <person name="Ng W.-L."/>
            <person name="Kazmierczak K.M."/>
            <person name="Andrzejewski T.M."/>
            <person name="Davidsen T.M."/>
            <person name="Wayne K.J."/>
            <person name="Tettelin H."/>
            <person name="Glass J.I."/>
            <person name="Rusch D."/>
            <person name="Podicherti R."/>
            <person name="Tsui H.-C.T."/>
            <person name="Winkler M.E."/>
        </authorList>
    </citation>
    <scope>NUCLEOTIDE SEQUENCE</scope>
</reference>
<dbReference type="Gene3D" id="3.20.20.390">
    <property type="entry name" value="FMN-linked oxidoreductases"/>
    <property type="match status" value="1"/>
</dbReference>
<sequence>MGNSGRRFVSDTSDWLLEYVCRPGTGTRHAILIDPADQSPEVAAKRCVAAVAAGSRMVLVGGSSDTDMDNVHNTIIAIREALELVTWA</sequence>
<organism evidence="1">
    <name type="scientific">marine metagenome</name>
    <dbReference type="NCBI Taxonomy" id="408172"/>
    <lineage>
        <taxon>unclassified sequences</taxon>
        <taxon>metagenomes</taxon>
        <taxon>ecological metagenomes</taxon>
    </lineage>
</organism>